<feature type="region of interest" description="Disordered" evidence="1">
    <location>
        <begin position="653"/>
        <end position="715"/>
    </location>
</feature>
<feature type="region of interest" description="Disordered" evidence="1">
    <location>
        <begin position="1"/>
        <end position="21"/>
    </location>
</feature>
<organism evidence="2 3">
    <name type="scientific">Coprinopsis cinerea (strain Okayama-7 / 130 / ATCC MYA-4618 / FGSC 9003)</name>
    <name type="common">Inky cap fungus</name>
    <name type="synonym">Hormographiella aspergillata</name>
    <dbReference type="NCBI Taxonomy" id="240176"/>
    <lineage>
        <taxon>Eukaryota</taxon>
        <taxon>Fungi</taxon>
        <taxon>Dikarya</taxon>
        <taxon>Basidiomycota</taxon>
        <taxon>Agaricomycotina</taxon>
        <taxon>Agaricomycetes</taxon>
        <taxon>Agaricomycetidae</taxon>
        <taxon>Agaricales</taxon>
        <taxon>Agaricineae</taxon>
        <taxon>Psathyrellaceae</taxon>
        <taxon>Coprinopsis</taxon>
    </lineage>
</organism>
<dbReference type="GeneID" id="6016155"/>
<sequence>MNSVHKDAGAELKPAPTSRQRHTFSCAKPCDINGDFVDAGHISSPVPDPPSSAAPNFPSSNPWEPFNDRIEFDTTMYHYVQLESSRADIGSGFDLWRAHAIKHGHPDSFRWKTAQDMYDTIDEIQQGPAPWTTFKFRYTGPQPSGEKPKWMLETYELNARDILSLVEEQFSNPEFESKIDYQPYREFTADGQPVWSNLMSGTWAWKQGVRSSFSPSTVDLLSEDKANFGTMFVPIVAGSDKTTVSVATGHQEYHPVYMSVGNLHNTARRAHGSGVLPVAFLPIPKASKRQRKKPAFQRFCRQLYHKCLETVFKPLRPYMTTYYVLKCPDGHYRRAIFGLGPYIADYPEQIWLSGVVSNWCPRCTAPSGQLDDVPDSPWRSHLKTDILTRVFDPGILWDDYGIRSDYVPFTYFFPRADIHELLAPDILHQLIKGTFKDHLVTWVGEYLQRVHGTKRSEEILEDIDHRIAAVPPFAGLRRFPDGRDFNQWTGDDSKALMKVYLAAVAGYLPSKMVQCLSTFIDACYIVRRNSISAPVLERFKSLVDQFHELRKVFIEVGVRTSISLPRQHALSHYAELIPMFGCPNGLDSSITESKHIAAVKRPWRRSSRYKALHQMLSTLTRLDKLEALRQKLAAKGLLVGTTSSYIEAALANAERATGDTENEGGEDDDDGNDSNEHDGDDDDSDDETEETDGEDSGPTPGERSPDAIFSVSLSSRRQPRNLYPRNLEQLSNALQFPTFPLEFRRYLHAIDNPDAPDRRPPLAECPKFYGQIFVHHSATSTFYAPSDVSGTGGLIRERIRSTPSFHGHPRRDTVFVVTDEAASGMLGLTVARVQLFFSFTYKKREHLCALVNWFNLEQDEPDEDTGMFVVTPEMDENEEPTMQVISVDSGPVGLGFCWEMVLRAKVSTYFSPCDFTIM</sequence>
<dbReference type="OrthoDB" id="3199698at2759"/>
<evidence type="ECO:0000313" key="2">
    <source>
        <dbReference type="EMBL" id="EAU82306.2"/>
    </source>
</evidence>
<dbReference type="AlphaFoldDB" id="A8P8B7"/>
<dbReference type="Pfam" id="PF18759">
    <property type="entry name" value="Plavaka"/>
    <property type="match status" value="1"/>
</dbReference>
<dbReference type="HOGENOM" id="CLU_006344_1_0_1"/>
<protein>
    <submittedName>
        <fullName evidence="2">Uncharacterized protein</fullName>
    </submittedName>
</protein>
<evidence type="ECO:0000313" key="3">
    <source>
        <dbReference type="Proteomes" id="UP000001861"/>
    </source>
</evidence>
<dbReference type="InParanoid" id="A8P8B7"/>
<feature type="compositionally biased region" description="Acidic residues" evidence="1">
    <location>
        <begin position="660"/>
        <end position="695"/>
    </location>
</feature>
<dbReference type="InterPro" id="IPR041078">
    <property type="entry name" value="Plavaka"/>
</dbReference>
<comment type="caution">
    <text evidence="2">The sequence shown here is derived from an EMBL/GenBank/DDBJ whole genome shotgun (WGS) entry which is preliminary data.</text>
</comment>
<name>A8P8B7_COPC7</name>
<dbReference type="KEGG" id="cci:CC1G_08918"/>
<dbReference type="RefSeq" id="XP_001839539.2">
    <property type="nucleotide sequence ID" value="XM_001839487.2"/>
</dbReference>
<accession>A8P8B7</accession>
<dbReference type="STRING" id="240176.A8P8B7"/>
<keyword evidence="3" id="KW-1185">Reference proteome</keyword>
<evidence type="ECO:0000256" key="1">
    <source>
        <dbReference type="SAM" id="MobiDB-lite"/>
    </source>
</evidence>
<proteinExistence type="predicted"/>
<dbReference type="Proteomes" id="UP000001861">
    <property type="component" value="Unassembled WGS sequence"/>
</dbReference>
<reference evidence="2 3" key="1">
    <citation type="journal article" date="2010" name="Proc. Natl. Acad. Sci. U.S.A.">
        <title>Insights into evolution of multicellular fungi from the assembled chromosomes of the mushroom Coprinopsis cinerea (Coprinus cinereus).</title>
        <authorList>
            <person name="Stajich J.E."/>
            <person name="Wilke S.K."/>
            <person name="Ahren D."/>
            <person name="Au C.H."/>
            <person name="Birren B.W."/>
            <person name="Borodovsky M."/>
            <person name="Burns C."/>
            <person name="Canback B."/>
            <person name="Casselton L.A."/>
            <person name="Cheng C.K."/>
            <person name="Deng J."/>
            <person name="Dietrich F.S."/>
            <person name="Fargo D.C."/>
            <person name="Farman M.L."/>
            <person name="Gathman A.C."/>
            <person name="Goldberg J."/>
            <person name="Guigo R."/>
            <person name="Hoegger P.J."/>
            <person name="Hooker J.B."/>
            <person name="Huggins A."/>
            <person name="James T.Y."/>
            <person name="Kamada T."/>
            <person name="Kilaru S."/>
            <person name="Kodira C."/>
            <person name="Kues U."/>
            <person name="Kupfer D."/>
            <person name="Kwan H.S."/>
            <person name="Lomsadze A."/>
            <person name="Li W."/>
            <person name="Lilly W.W."/>
            <person name="Ma L.J."/>
            <person name="Mackey A.J."/>
            <person name="Manning G."/>
            <person name="Martin F."/>
            <person name="Muraguchi H."/>
            <person name="Natvig D.O."/>
            <person name="Palmerini H."/>
            <person name="Ramesh M.A."/>
            <person name="Rehmeyer C.J."/>
            <person name="Roe B.A."/>
            <person name="Shenoy N."/>
            <person name="Stanke M."/>
            <person name="Ter-Hovhannisyan V."/>
            <person name="Tunlid A."/>
            <person name="Velagapudi R."/>
            <person name="Vision T.J."/>
            <person name="Zeng Q."/>
            <person name="Zolan M.E."/>
            <person name="Pukkila P.J."/>
        </authorList>
    </citation>
    <scope>NUCLEOTIDE SEQUENCE [LARGE SCALE GENOMIC DNA]</scope>
    <source>
        <strain evidence="3">Okayama-7 / 130 / ATCC MYA-4618 / FGSC 9003</strain>
    </source>
</reference>
<feature type="compositionally biased region" description="Basic and acidic residues" evidence="1">
    <location>
        <begin position="1"/>
        <end position="10"/>
    </location>
</feature>
<dbReference type="EMBL" id="AACS02000005">
    <property type="protein sequence ID" value="EAU82306.2"/>
    <property type="molecule type" value="Genomic_DNA"/>
</dbReference>
<gene>
    <name evidence="2" type="ORF">CC1G_08918</name>
</gene>
<dbReference type="VEuPathDB" id="FungiDB:CC1G_08918"/>
<dbReference type="OMA" id="HIVAWVV"/>
<dbReference type="eggNOG" id="ENOG502SM5A">
    <property type="taxonomic scope" value="Eukaryota"/>
</dbReference>